<dbReference type="EMBL" id="LUEZ02000010">
    <property type="protein sequence ID" value="RDB28729.1"/>
    <property type="molecule type" value="Genomic_DNA"/>
</dbReference>
<gene>
    <name evidence="2" type="ORF">Hypma_015010</name>
</gene>
<protein>
    <submittedName>
        <fullName evidence="2">Uncharacterized protein</fullName>
    </submittedName>
</protein>
<reference evidence="2" key="1">
    <citation type="submission" date="2018-04" db="EMBL/GenBank/DDBJ databases">
        <title>Whole genome sequencing of Hypsizygus marmoreus.</title>
        <authorList>
            <person name="Choi I.-G."/>
            <person name="Min B."/>
            <person name="Kim J.-G."/>
            <person name="Kim S."/>
            <person name="Oh Y.-L."/>
            <person name="Kong W.-S."/>
            <person name="Park H."/>
            <person name="Jeong J."/>
            <person name="Song E.-S."/>
        </authorList>
    </citation>
    <scope>NUCLEOTIDE SEQUENCE [LARGE SCALE GENOMIC DNA]</scope>
    <source>
        <strain evidence="2">51987-8</strain>
    </source>
</reference>
<accession>A0A369K271</accession>
<sequence>MMHNYLQPKEANRKFLGFKRGEGCEGLALKTWLVSSKPLANEVDLRLGGGRKLRINYGCLSCRGECYAEKKKKEDNEKNAADQRKSTGRLPTERPQKTNVNHDELKENNETPLGHRY</sequence>
<feature type="region of interest" description="Disordered" evidence="1">
    <location>
        <begin position="70"/>
        <end position="117"/>
    </location>
</feature>
<organism evidence="2 3">
    <name type="scientific">Hypsizygus marmoreus</name>
    <name type="common">White beech mushroom</name>
    <name type="synonym">Agaricus marmoreus</name>
    <dbReference type="NCBI Taxonomy" id="39966"/>
    <lineage>
        <taxon>Eukaryota</taxon>
        <taxon>Fungi</taxon>
        <taxon>Dikarya</taxon>
        <taxon>Basidiomycota</taxon>
        <taxon>Agaricomycotina</taxon>
        <taxon>Agaricomycetes</taxon>
        <taxon>Agaricomycetidae</taxon>
        <taxon>Agaricales</taxon>
        <taxon>Tricholomatineae</taxon>
        <taxon>Lyophyllaceae</taxon>
        <taxon>Hypsizygus</taxon>
    </lineage>
</organism>
<feature type="compositionally biased region" description="Basic and acidic residues" evidence="1">
    <location>
        <begin position="70"/>
        <end position="109"/>
    </location>
</feature>
<evidence type="ECO:0000256" key="1">
    <source>
        <dbReference type="SAM" id="MobiDB-lite"/>
    </source>
</evidence>
<evidence type="ECO:0000313" key="2">
    <source>
        <dbReference type="EMBL" id="RDB28729.1"/>
    </source>
</evidence>
<dbReference type="Proteomes" id="UP000076154">
    <property type="component" value="Unassembled WGS sequence"/>
</dbReference>
<dbReference type="AlphaFoldDB" id="A0A369K271"/>
<evidence type="ECO:0000313" key="3">
    <source>
        <dbReference type="Proteomes" id="UP000076154"/>
    </source>
</evidence>
<name>A0A369K271_HYPMA</name>
<comment type="caution">
    <text evidence="2">The sequence shown here is derived from an EMBL/GenBank/DDBJ whole genome shotgun (WGS) entry which is preliminary data.</text>
</comment>
<keyword evidence="3" id="KW-1185">Reference proteome</keyword>
<dbReference type="InParanoid" id="A0A369K271"/>
<proteinExistence type="predicted"/>